<feature type="transmembrane region" description="Helical" evidence="9">
    <location>
        <begin position="7"/>
        <end position="25"/>
    </location>
</feature>
<gene>
    <name evidence="10" type="primary">slc46a3</name>
</gene>
<dbReference type="Proteomes" id="UP000694397">
    <property type="component" value="Chromosome 4"/>
</dbReference>
<dbReference type="GO" id="GO:0005765">
    <property type="term" value="C:lysosomal membrane"/>
    <property type="evidence" value="ECO:0007669"/>
    <property type="project" value="UniProtKB-SubCell"/>
</dbReference>
<organism evidence="10 11">
    <name type="scientific">Scleropages formosus</name>
    <name type="common">Asian bonytongue</name>
    <name type="synonym">Osteoglossum formosum</name>
    <dbReference type="NCBI Taxonomy" id="113540"/>
    <lineage>
        <taxon>Eukaryota</taxon>
        <taxon>Metazoa</taxon>
        <taxon>Chordata</taxon>
        <taxon>Craniata</taxon>
        <taxon>Vertebrata</taxon>
        <taxon>Euteleostomi</taxon>
        <taxon>Actinopterygii</taxon>
        <taxon>Neopterygii</taxon>
        <taxon>Teleostei</taxon>
        <taxon>Osteoglossocephala</taxon>
        <taxon>Osteoglossomorpha</taxon>
        <taxon>Osteoglossiformes</taxon>
        <taxon>Osteoglossidae</taxon>
        <taxon>Scleropages</taxon>
    </lineage>
</organism>
<feature type="transmembrane region" description="Helical" evidence="9">
    <location>
        <begin position="104"/>
        <end position="124"/>
    </location>
</feature>
<keyword evidence="4" id="KW-0769">Symport</keyword>
<evidence type="ECO:0000256" key="2">
    <source>
        <dbReference type="ARBA" id="ARBA00022448"/>
    </source>
</evidence>
<sequence length="474" mass="51683">MKRLHVIEPVVGMFAFALFMTYPVVQQYVYRRLWEQLTSSPYPSDLNFSHCVVDNSTLSRQHEEVQREASLFFLYSELCIMLPSLIISLPLVSYSDHHGRKVAIIPPLAGEVVFALTYTVVSRFSLSLKFLLGAAFVSGVLGGPFSLVGGCFAYVADRCGQAEEGGKKTVHMAVLDMILGALSGLASLCSGFFIQTAGFTWPFLTAGLLHLTNLGYVLCILQETVVVPPISAPSNDSCQRSHMEDLRGRLQGVYLLFATSSRQRSILLSIILLAFGFYKVANQGGMSIFILYELNMPLCWNEVLVGYGSALSAAVYMTSFAGVYILSLCLHDAYIVLLGLLSTVAGLVMAAFAKTTLLMFLVRVPLVFSIMPAPVLRSMMSKIVLSSEQGAMFACVAFVEMLSIGAAFTVFSSTYAASASWFSGFSFLLASALTLIPMVLISWVLCLHLDVTDEIHGLTSEETESAQETLQMSS</sequence>
<evidence type="ECO:0000256" key="9">
    <source>
        <dbReference type="SAM" id="Phobius"/>
    </source>
</evidence>
<accession>A0A8C9R3Z6</accession>
<protein>
    <submittedName>
        <fullName evidence="10">Solute carrier family 46 member 3</fullName>
    </submittedName>
</protein>
<dbReference type="SUPFAM" id="SSF103473">
    <property type="entry name" value="MFS general substrate transporter"/>
    <property type="match status" value="1"/>
</dbReference>
<keyword evidence="3 9" id="KW-0812">Transmembrane</keyword>
<keyword evidence="7" id="KW-0325">Glycoprotein</keyword>
<evidence type="ECO:0000313" key="10">
    <source>
        <dbReference type="Ensembl" id="ENSSFOP00015010431.2"/>
    </source>
</evidence>
<reference evidence="10" key="3">
    <citation type="submission" date="2025-09" db="UniProtKB">
        <authorList>
            <consortium name="Ensembl"/>
        </authorList>
    </citation>
    <scope>IDENTIFICATION</scope>
</reference>
<evidence type="ECO:0000256" key="6">
    <source>
        <dbReference type="ARBA" id="ARBA00023136"/>
    </source>
</evidence>
<dbReference type="Ensembl" id="ENSSFOT00015010573.2">
    <property type="protein sequence ID" value="ENSSFOP00015010431.2"/>
    <property type="gene ID" value="ENSSFOG00015006770.2"/>
</dbReference>
<dbReference type="RefSeq" id="XP_018610628.1">
    <property type="nucleotide sequence ID" value="XM_018755112.2"/>
</dbReference>
<keyword evidence="6 9" id="KW-0472">Membrane</keyword>
<dbReference type="InterPro" id="IPR036259">
    <property type="entry name" value="MFS_trans_sf"/>
</dbReference>
<feature type="transmembrane region" description="Helical" evidence="9">
    <location>
        <begin position="358"/>
        <end position="379"/>
    </location>
</feature>
<evidence type="ECO:0000256" key="1">
    <source>
        <dbReference type="ARBA" id="ARBA00004155"/>
    </source>
</evidence>
<feature type="transmembrane region" description="Helical" evidence="9">
    <location>
        <begin position="266"/>
        <end position="292"/>
    </location>
</feature>
<feature type="transmembrane region" description="Helical" evidence="9">
    <location>
        <begin position="130"/>
        <end position="156"/>
    </location>
</feature>
<evidence type="ECO:0000256" key="7">
    <source>
        <dbReference type="ARBA" id="ARBA00023180"/>
    </source>
</evidence>
<dbReference type="GO" id="GO:0015293">
    <property type="term" value="F:symporter activity"/>
    <property type="evidence" value="ECO:0007669"/>
    <property type="project" value="UniProtKB-KW"/>
</dbReference>
<dbReference type="GO" id="GO:0034486">
    <property type="term" value="P:vacuolar transmembrane transport"/>
    <property type="evidence" value="ECO:0007669"/>
    <property type="project" value="TreeGrafter"/>
</dbReference>
<reference evidence="10" key="2">
    <citation type="submission" date="2025-08" db="UniProtKB">
        <authorList>
            <consortium name="Ensembl"/>
        </authorList>
    </citation>
    <scope>IDENTIFICATION</scope>
</reference>
<evidence type="ECO:0000256" key="8">
    <source>
        <dbReference type="ARBA" id="ARBA00023228"/>
    </source>
</evidence>
<dbReference type="OrthoDB" id="3026777at2759"/>
<keyword evidence="2" id="KW-0813">Transport</keyword>
<reference evidence="10 11" key="1">
    <citation type="submission" date="2019-04" db="EMBL/GenBank/DDBJ databases">
        <authorList>
            <consortium name="Wellcome Sanger Institute Data Sharing"/>
        </authorList>
    </citation>
    <scope>NUCLEOTIDE SEQUENCE [LARGE SCALE GENOMIC DNA]</scope>
</reference>
<keyword evidence="11" id="KW-1185">Reference proteome</keyword>
<feature type="transmembrane region" description="Helical" evidence="9">
    <location>
        <begin position="333"/>
        <end position="352"/>
    </location>
</feature>
<feature type="transmembrane region" description="Helical" evidence="9">
    <location>
        <begin position="72"/>
        <end position="92"/>
    </location>
</feature>
<dbReference type="KEGG" id="sfm:108936055"/>
<feature type="transmembrane region" description="Helical" evidence="9">
    <location>
        <begin position="391"/>
        <end position="415"/>
    </location>
</feature>
<dbReference type="PANTHER" id="PTHR23507">
    <property type="entry name" value="ZGC:174356"/>
    <property type="match status" value="1"/>
</dbReference>
<feature type="transmembrane region" description="Helical" evidence="9">
    <location>
        <begin position="177"/>
        <end position="195"/>
    </location>
</feature>
<dbReference type="Gene3D" id="1.20.1250.20">
    <property type="entry name" value="MFS general substrate transporter like domains"/>
    <property type="match status" value="1"/>
</dbReference>
<comment type="subcellular location">
    <subcellularLocation>
        <location evidence="1">Lysosome membrane</location>
        <topology evidence="1">Multi-pass membrane protein</topology>
    </subcellularLocation>
</comment>
<dbReference type="GeneTree" id="ENSGT00950000183096"/>
<dbReference type="CTD" id="283537"/>
<feature type="transmembrane region" description="Helical" evidence="9">
    <location>
        <begin position="201"/>
        <end position="221"/>
    </location>
</feature>
<proteinExistence type="predicted"/>
<keyword evidence="8" id="KW-0458">Lysosome</keyword>
<name>A0A8C9R3Z6_SCLFO</name>
<evidence type="ECO:0000313" key="11">
    <source>
        <dbReference type="Proteomes" id="UP000694397"/>
    </source>
</evidence>
<dbReference type="PANTHER" id="PTHR23507:SF9">
    <property type="entry name" value="LYSOSOMAL PROTON-COUPLED STEROID CONJUGATE AND BILE ACID SYMPORTER SLC46A3"/>
    <property type="match status" value="1"/>
</dbReference>
<feature type="transmembrane region" description="Helical" evidence="9">
    <location>
        <begin position="421"/>
        <end position="446"/>
    </location>
</feature>
<evidence type="ECO:0000256" key="4">
    <source>
        <dbReference type="ARBA" id="ARBA00022847"/>
    </source>
</evidence>
<dbReference type="AlphaFoldDB" id="A0A8C9R3Z6"/>
<dbReference type="GeneID" id="108936055"/>
<evidence type="ECO:0000256" key="3">
    <source>
        <dbReference type="ARBA" id="ARBA00022692"/>
    </source>
</evidence>
<feature type="transmembrane region" description="Helical" evidence="9">
    <location>
        <begin position="304"/>
        <end position="326"/>
    </location>
</feature>
<keyword evidence="5 9" id="KW-1133">Transmembrane helix</keyword>
<evidence type="ECO:0000256" key="5">
    <source>
        <dbReference type="ARBA" id="ARBA00022989"/>
    </source>
</evidence>